<reference evidence="2" key="1">
    <citation type="submission" date="2022-11" db="EMBL/GenBank/DDBJ databases">
        <title>Chromosomal genome sequence assembly and mating type (MAT) locus characterization of the leprose asexual lichenized fungus Lepraria neglecta (Nyl.) Erichsen.</title>
        <authorList>
            <person name="Allen J.L."/>
            <person name="Pfeffer B."/>
        </authorList>
    </citation>
    <scope>NUCLEOTIDE SEQUENCE</scope>
    <source>
        <strain evidence="2">Allen 5258</strain>
    </source>
</reference>
<dbReference type="Proteomes" id="UP001276659">
    <property type="component" value="Unassembled WGS sequence"/>
</dbReference>
<dbReference type="EMBL" id="JASNWA010000006">
    <property type="protein sequence ID" value="KAK3175291.1"/>
    <property type="molecule type" value="Genomic_DNA"/>
</dbReference>
<keyword evidence="3" id="KW-1185">Reference proteome</keyword>
<feature type="compositionally biased region" description="Polar residues" evidence="1">
    <location>
        <begin position="69"/>
        <end position="78"/>
    </location>
</feature>
<proteinExistence type="predicted"/>
<evidence type="ECO:0000256" key="1">
    <source>
        <dbReference type="SAM" id="MobiDB-lite"/>
    </source>
</evidence>
<dbReference type="AlphaFoldDB" id="A0AAE0DMG5"/>
<protein>
    <submittedName>
        <fullName evidence="2">Uncharacterized protein</fullName>
    </submittedName>
</protein>
<accession>A0AAE0DMG5</accession>
<feature type="compositionally biased region" description="Basic and acidic residues" evidence="1">
    <location>
        <begin position="58"/>
        <end position="68"/>
    </location>
</feature>
<name>A0AAE0DMG5_9LECA</name>
<feature type="compositionally biased region" description="Basic and acidic residues" evidence="1">
    <location>
        <begin position="79"/>
        <end position="89"/>
    </location>
</feature>
<evidence type="ECO:0000313" key="2">
    <source>
        <dbReference type="EMBL" id="KAK3175291.1"/>
    </source>
</evidence>
<comment type="caution">
    <text evidence="2">The sequence shown here is derived from an EMBL/GenBank/DDBJ whole genome shotgun (WGS) entry which is preliminary data.</text>
</comment>
<feature type="region of interest" description="Disordered" evidence="1">
    <location>
        <begin position="33"/>
        <end position="174"/>
    </location>
</feature>
<dbReference type="PANTHER" id="PTHR42090:SF1">
    <property type="match status" value="1"/>
</dbReference>
<dbReference type="PANTHER" id="PTHR42090">
    <property type="match status" value="1"/>
</dbReference>
<organism evidence="2 3">
    <name type="scientific">Lepraria neglecta</name>
    <dbReference type="NCBI Taxonomy" id="209136"/>
    <lineage>
        <taxon>Eukaryota</taxon>
        <taxon>Fungi</taxon>
        <taxon>Dikarya</taxon>
        <taxon>Ascomycota</taxon>
        <taxon>Pezizomycotina</taxon>
        <taxon>Lecanoromycetes</taxon>
        <taxon>OSLEUM clade</taxon>
        <taxon>Lecanoromycetidae</taxon>
        <taxon>Lecanorales</taxon>
        <taxon>Lecanorineae</taxon>
        <taxon>Stereocaulaceae</taxon>
        <taxon>Lepraria</taxon>
    </lineage>
</organism>
<evidence type="ECO:0000313" key="3">
    <source>
        <dbReference type="Proteomes" id="UP001276659"/>
    </source>
</evidence>
<sequence>MITSTPRTGLSTMMRSHRLRTPLCTRLSAINQQPRYQSQSFVSQTHRQFSQSTRLAYPRKDSQDKDSINTEATEYSKSATDDEGARQEDAAFNPDITDPQQQKDVAGKGTGEGTVSKRDNTNNPLEVSPANPEVSKQRGETEGGAENSSASSDVTTDRQRSSGGGGPQKGSKVA</sequence>
<feature type="compositionally biased region" description="Polar residues" evidence="1">
    <location>
        <begin position="33"/>
        <end position="54"/>
    </location>
</feature>
<gene>
    <name evidence="2" type="ORF">OEA41_002538</name>
</gene>